<reference evidence="2" key="1">
    <citation type="journal article" date="2019" name="Int. J. Syst. Evol. Microbiol.">
        <title>The Global Catalogue of Microorganisms (GCM) 10K type strain sequencing project: providing services to taxonomists for standard genome sequencing and annotation.</title>
        <authorList>
            <consortium name="The Broad Institute Genomics Platform"/>
            <consortium name="The Broad Institute Genome Sequencing Center for Infectious Disease"/>
            <person name="Wu L."/>
            <person name="Ma J."/>
        </authorList>
    </citation>
    <scope>NUCLEOTIDE SEQUENCE [LARGE SCALE GENOMIC DNA]</scope>
    <source>
        <strain evidence="2">CGMCC 1.7030</strain>
    </source>
</reference>
<accession>A0ABW0C0L0</accession>
<gene>
    <name evidence="1" type="ORF">ACFPIK_15750</name>
</gene>
<name>A0ABW0C0L0_9BACT</name>
<sequence length="379" mass="43699">MFRSSLCFLILIGCTSPNESPLDRVVIPIEKPILKISAVVEEIDYTTLHDIPSYFLGNIDKIILAEDLIIAGDISIKPGIIIYDLNGNVKGSINHFGEGPGEFTHINDFSYDPIKKLIILSMVGKIIYYDLEGNFVKESRTETLYYKFISIDDNQILFYLPQVSAQEFIGSGYENGILFLENPEVKNSKRILHHTFNKETKTPYMMERDVFQTGISGEIAFSHYFNDTIYILDRELRTTRKILVDLGEYKLDNRHFEGYDSEIDALNDLGNKALNQNQLLYDGEYLGGRILQDGNTFFFISNLKKQDTWSIGNFENDLDGVMSYLQLRALKEKTLYSVHRIEELPPYILENPSKYNFPENITDNLYFIAKYKLKELDND</sequence>
<dbReference type="Proteomes" id="UP001596163">
    <property type="component" value="Unassembled WGS sequence"/>
</dbReference>
<dbReference type="EMBL" id="JBHSKS010000015">
    <property type="protein sequence ID" value="MFC5193226.1"/>
    <property type="molecule type" value="Genomic_DNA"/>
</dbReference>
<keyword evidence="2" id="KW-1185">Reference proteome</keyword>
<protein>
    <submittedName>
        <fullName evidence="1">6-bladed beta-propeller</fullName>
    </submittedName>
</protein>
<comment type="caution">
    <text evidence="1">The sequence shown here is derived from an EMBL/GenBank/DDBJ whole genome shotgun (WGS) entry which is preliminary data.</text>
</comment>
<evidence type="ECO:0000313" key="1">
    <source>
        <dbReference type="EMBL" id="MFC5193226.1"/>
    </source>
</evidence>
<dbReference type="RefSeq" id="WP_377916974.1">
    <property type="nucleotide sequence ID" value="NZ_JBHSKS010000015.1"/>
</dbReference>
<proteinExistence type="predicted"/>
<organism evidence="1 2">
    <name type="scientific">Algoriphagus aquatilis</name>
    <dbReference type="NCBI Taxonomy" id="490186"/>
    <lineage>
        <taxon>Bacteria</taxon>
        <taxon>Pseudomonadati</taxon>
        <taxon>Bacteroidota</taxon>
        <taxon>Cytophagia</taxon>
        <taxon>Cytophagales</taxon>
        <taxon>Cyclobacteriaceae</taxon>
        <taxon>Algoriphagus</taxon>
    </lineage>
</organism>
<dbReference type="Pfam" id="PF17170">
    <property type="entry name" value="DUF5128"/>
    <property type="match status" value="1"/>
</dbReference>
<evidence type="ECO:0000313" key="2">
    <source>
        <dbReference type="Proteomes" id="UP001596163"/>
    </source>
</evidence>